<feature type="compositionally biased region" description="Polar residues" evidence="8">
    <location>
        <begin position="416"/>
        <end position="430"/>
    </location>
</feature>
<proteinExistence type="inferred from homology"/>
<reference evidence="11" key="2">
    <citation type="submission" date="2019-10" db="EMBL/GenBank/DDBJ databases">
        <title>A de novo genome assembly of a pear dwarfing rootstock.</title>
        <authorList>
            <person name="Wang F."/>
            <person name="Wang J."/>
            <person name="Li S."/>
            <person name="Zhang Y."/>
            <person name="Fang M."/>
            <person name="Ma L."/>
            <person name="Zhao Y."/>
            <person name="Jiang S."/>
        </authorList>
    </citation>
    <scope>NUCLEOTIDE SEQUENCE [LARGE SCALE GENOMIC DNA]</scope>
</reference>
<feature type="compositionally biased region" description="Basic and acidic residues" evidence="8">
    <location>
        <begin position="348"/>
        <end position="364"/>
    </location>
</feature>
<evidence type="ECO:0000256" key="2">
    <source>
        <dbReference type="ARBA" id="ARBA00022473"/>
    </source>
</evidence>
<evidence type="ECO:0000256" key="7">
    <source>
        <dbReference type="ARBA" id="ARBA00024211"/>
    </source>
</evidence>
<dbReference type="GO" id="GO:0051301">
    <property type="term" value="P:cell division"/>
    <property type="evidence" value="ECO:0007669"/>
    <property type="project" value="UniProtKB-KW"/>
</dbReference>
<dbReference type="Proteomes" id="UP000327157">
    <property type="component" value="Chromosome 7"/>
</dbReference>
<evidence type="ECO:0000259" key="9">
    <source>
        <dbReference type="Pfam" id="PF06136"/>
    </source>
</evidence>
<dbReference type="InterPro" id="IPR048351">
    <property type="entry name" value="SOK_DIX"/>
</dbReference>
<comment type="caution">
    <text evidence="10">The sequence shown here is derived from an EMBL/GenBank/DDBJ whole genome shotgun (WGS) entry which is preliminary data.</text>
</comment>
<dbReference type="PANTHER" id="PTHR31083">
    <property type="entry name" value="UPSTREAM OF FLC PROTEIN (DUF966)"/>
    <property type="match status" value="1"/>
</dbReference>
<reference evidence="10 11" key="3">
    <citation type="submission" date="2019-11" db="EMBL/GenBank/DDBJ databases">
        <title>A de novo genome assembly of a pear dwarfing rootstock.</title>
        <authorList>
            <person name="Wang F."/>
            <person name="Wang J."/>
            <person name="Li S."/>
            <person name="Zhang Y."/>
            <person name="Fang M."/>
            <person name="Ma L."/>
            <person name="Zhao Y."/>
            <person name="Jiang S."/>
        </authorList>
    </citation>
    <scope>NUCLEOTIDE SEQUENCE [LARGE SCALE GENOMIC DNA]</scope>
    <source>
        <strain evidence="10">S2</strain>
        <tissue evidence="10">Leaf</tissue>
    </source>
</reference>
<evidence type="ECO:0000313" key="11">
    <source>
        <dbReference type="Proteomes" id="UP000327157"/>
    </source>
</evidence>
<feature type="compositionally biased region" description="Basic and acidic residues" evidence="8">
    <location>
        <begin position="308"/>
        <end position="323"/>
    </location>
</feature>
<comment type="subcellular location">
    <subcellularLocation>
        <location evidence="1">Cell membrane</location>
        <topology evidence="1">Peripheral membrane protein</topology>
        <orientation evidence="1">Cytoplasmic side</orientation>
    </subcellularLocation>
</comment>
<feature type="domain" description="SOSEKI DIX-like" evidence="9">
    <location>
        <begin position="16"/>
        <end position="104"/>
    </location>
</feature>
<dbReference type="AlphaFoldDB" id="A0A5N5EXC1"/>
<comment type="similarity">
    <text evidence="7">Belongs to the SOSEKI family.</text>
</comment>
<feature type="compositionally biased region" description="Polar residues" evidence="8">
    <location>
        <begin position="333"/>
        <end position="344"/>
    </location>
</feature>
<dbReference type="GO" id="GO:0051258">
    <property type="term" value="P:protein polymerization"/>
    <property type="evidence" value="ECO:0007669"/>
    <property type="project" value="UniProtKB-ARBA"/>
</dbReference>
<keyword evidence="6" id="KW-0131">Cell cycle</keyword>
<keyword evidence="5" id="KW-0472">Membrane</keyword>
<evidence type="ECO:0000256" key="6">
    <source>
        <dbReference type="ARBA" id="ARBA00023306"/>
    </source>
</evidence>
<feature type="compositionally biased region" description="Polar residues" evidence="8">
    <location>
        <begin position="296"/>
        <end position="307"/>
    </location>
</feature>
<accession>A0A5N5EXC1</accession>
<dbReference type="OrthoDB" id="1907705at2759"/>
<sequence>MEAKAASSGGEVKRLHVIYFLSRRMGRVDHPHLIRVNHFTRNGVYLRDVKRWLADLRGKDMPEGFAWSYKRRYKTGYVWQDLLDEDLITPISDNEYVLKGSEIISSPFDSPPKTFAENRSCLFKDEVEPPNSKQEASFQLHQQIYPKNNIDIQTKVSSEMSQESQRSTLTDGFDDANAIKLKPKGERQEHNHSAAGRDKLESSYFYSNFLLKRKKKIINKDKDAKELASSTTPSSFSSSASSFSSSSHSLSQQTPLANGTTKRHSSASSNMFRNLITCGAVDTNDAVVVMLNRANKTSNKSTSSQDSIKADHRISKGDHKSECRSTGVFGTCRNPQELPQQPHTASRKSYDGQKDATKQQKEGDFSGQKAATAAYRPVGRPHCSQCRKLFKPEKLYSHMKSCRGVKAETKIPEMGSRTSNSEESASAFLT</sequence>
<keyword evidence="11" id="KW-1185">Reference proteome</keyword>
<name>A0A5N5EXC1_9ROSA</name>
<evidence type="ECO:0000256" key="1">
    <source>
        <dbReference type="ARBA" id="ARBA00004413"/>
    </source>
</evidence>
<reference evidence="10 11" key="1">
    <citation type="submission" date="2019-09" db="EMBL/GenBank/DDBJ databases">
        <authorList>
            <person name="Ou C."/>
        </authorList>
    </citation>
    <scope>NUCLEOTIDE SEQUENCE [LARGE SCALE GENOMIC DNA]</scope>
    <source>
        <strain evidence="10">S2</strain>
        <tissue evidence="10">Leaf</tissue>
    </source>
</reference>
<dbReference type="EMBL" id="SMOL01000781">
    <property type="protein sequence ID" value="KAB2594651.1"/>
    <property type="molecule type" value="Genomic_DNA"/>
</dbReference>
<dbReference type="GO" id="GO:0005886">
    <property type="term" value="C:plasma membrane"/>
    <property type="evidence" value="ECO:0007669"/>
    <property type="project" value="UniProtKB-SubCell"/>
</dbReference>
<feature type="region of interest" description="Disordered" evidence="8">
    <location>
        <begin position="409"/>
        <end position="430"/>
    </location>
</feature>
<feature type="compositionally biased region" description="Polar residues" evidence="8">
    <location>
        <begin position="155"/>
        <end position="170"/>
    </location>
</feature>
<dbReference type="PANTHER" id="PTHR31083:SF5">
    <property type="entry name" value="PROTEIN SOSEKI 1"/>
    <property type="match status" value="1"/>
</dbReference>
<feature type="compositionally biased region" description="Low complexity" evidence="8">
    <location>
        <begin position="227"/>
        <end position="251"/>
    </location>
</feature>
<feature type="compositionally biased region" description="Polar residues" evidence="8">
    <location>
        <begin position="252"/>
        <end position="266"/>
    </location>
</feature>
<organism evidence="10 11">
    <name type="scientific">Pyrus ussuriensis x Pyrus communis</name>
    <dbReference type="NCBI Taxonomy" id="2448454"/>
    <lineage>
        <taxon>Eukaryota</taxon>
        <taxon>Viridiplantae</taxon>
        <taxon>Streptophyta</taxon>
        <taxon>Embryophyta</taxon>
        <taxon>Tracheophyta</taxon>
        <taxon>Spermatophyta</taxon>
        <taxon>Magnoliopsida</taxon>
        <taxon>eudicotyledons</taxon>
        <taxon>Gunneridae</taxon>
        <taxon>Pentapetalae</taxon>
        <taxon>rosids</taxon>
        <taxon>fabids</taxon>
        <taxon>Rosales</taxon>
        <taxon>Rosaceae</taxon>
        <taxon>Amygdaloideae</taxon>
        <taxon>Maleae</taxon>
        <taxon>Pyrus</taxon>
    </lineage>
</organism>
<keyword evidence="2" id="KW-0217">Developmental protein</keyword>
<protein>
    <submittedName>
        <fullName evidence="10">Protein UPSTREAM OF FLC-like</fullName>
    </submittedName>
</protein>
<evidence type="ECO:0000313" key="10">
    <source>
        <dbReference type="EMBL" id="KAB2594651.1"/>
    </source>
</evidence>
<gene>
    <name evidence="10" type="ORF">D8674_030101</name>
</gene>
<evidence type="ECO:0000256" key="3">
    <source>
        <dbReference type="ARBA" id="ARBA00022475"/>
    </source>
</evidence>
<feature type="region of interest" description="Disordered" evidence="8">
    <location>
        <begin position="155"/>
        <end position="175"/>
    </location>
</feature>
<evidence type="ECO:0000256" key="8">
    <source>
        <dbReference type="SAM" id="MobiDB-lite"/>
    </source>
</evidence>
<evidence type="ECO:0000256" key="5">
    <source>
        <dbReference type="ARBA" id="ARBA00023136"/>
    </source>
</evidence>
<feature type="region of interest" description="Disordered" evidence="8">
    <location>
        <begin position="225"/>
        <end position="266"/>
    </location>
</feature>
<keyword evidence="3" id="KW-1003">Cell membrane</keyword>
<dbReference type="InterPro" id="IPR010369">
    <property type="entry name" value="SOK"/>
</dbReference>
<feature type="region of interest" description="Disordered" evidence="8">
    <location>
        <begin position="296"/>
        <end position="373"/>
    </location>
</feature>
<keyword evidence="4" id="KW-0132">Cell division</keyword>
<evidence type="ECO:0000256" key="4">
    <source>
        <dbReference type="ARBA" id="ARBA00022618"/>
    </source>
</evidence>
<dbReference type="Pfam" id="PF06136">
    <property type="entry name" value="SOK"/>
    <property type="match status" value="1"/>
</dbReference>